<accession>A0ABT5KX16</accession>
<dbReference type="Pfam" id="PF00583">
    <property type="entry name" value="Acetyltransf_1"/>
    <property type="match status" value="1"/>
</dbReference>
<proteinExistence type="predicted"/>
<keyword evidence="2" id="KW-0012">Acyltransferase</keyword>
<keyword evidence="1" id="KW-0808">Transferase</keyword>
<dbReference type="Proteomes" id="UP001218788">
    <property type="component" value="Unassembled WGS sequence"/>
</dbReference>
<reference evidence="4 5" key="1">
    <citation type="submission" date="2022-10" db="EMBL/GenBank/DDBJ databases">
        <title>Alteromonas sp. chi3 Genome sequencing.</title>
        <authorList>
            <person name="Park S."/>
        </authorList>
    </citation>
    <scope>NUCLEOTIDE SEQUENCE [LARGE SCALE GENOMIC DNA]</scope>
    <source>
        <strain evidence="5">chi3</strain>
    </source>
</reference>
<name>A0ABT5KX16_9ALTE</name>
<evidence type="ECO:0000256" key="1">
    <source>
        <dbReference type="ARBA" id="ARBA00022679"/>
    </source>
</evidence>
<dbReference type="SUPFAM" id="SSF55729">
    <property type="entry name" value="Acyl-CoA N-acyltransferases (Nat)"/>
    <property type="match status" value="1"/>
</dbReference>
<dbReference type="InterPro" id="IPR016181">
    <property type="entry name" value="Acyl_CoA_acyltransferase"/>
</dbReference>
<dbReference type="EMBL" id="JAQQXP010000001">
    <property type="protein sequence ID" value="MDC8829305.1"/>
    <property type="molecule type" value="Genomic_DNA"/>
</dbReference>
<organism evidence="4 5">
    <name type="scientific">Alteromonas gilva</name>
    <dbReference type="NCBI Taxonomy" id="2987522"/>
    <lineage>
        <taxon>Bacteria</taxon>
        <taxon>Pseudomonadati</taxon>
        <taxon>Pseudomonadota</taxon>
        <taxon>Gammaproteobacteria</taxon>
        <taxon>Alteromonadales</taxon>
        <taxon>Alteromonadaceae</taxon>
        <taxon>Alteromonas/Salinimonas group</taxon>
        <taxon>Alteromonas</taxon>
    </lineage>
</organism>
<dbReference type="Gene3D" id="3.40.630.30">
    <property type="match status" value="1"/>
</dbReference>
<dbReference type="InterPro" id="IPR050832">
    <property type="entry name" value="Bact_Acetyltransf"/>
</dbReference>
<dbReference type="PROSITE" id="PS51186">
    <property type="entry name" value="GNAT"/>
    <property type="match status" value="1"/>
</dbReference>
<evidence type="ECO:0000256" key="2">
    <source>
        <dbReference type="ARBA" id="ARBA00023315"/>
    </source>
</evidence>
<evidence type="ECO:0000313" key="5">
    <source>
        <dbReference type="Proteomes" id="UP001218788"/>
    </source>
</evidence>
<comment type="caution">
    <text evidence="4">The sequence shown here is derived from an EMBL/GenBank/DDBJ whole genome shotgun (WGS) entry which is preliminary data.</text>
</comment>
<dbReference type="RefSeq" id="WP_273637673.1">
    <property type="nucleotide sequence ID" value="NZ_JAQQXP010000001.1"/>
</dbReference>
<dbReference type="CDD" id="cd04301">
    <property type="entry name" value="NAT_SF"/>
    <property type="match status" value="1"/>
</dbReference>
<dbReference type="PANTHER" id="PTHR43877:SF2">
    <property type="entry name" value="AMINOALKYLPHOSPHONATE N-ACETYLTRANSFERASE-RELATED"/>
    <property type="match status" value="1"/>
</dbReference>
<dbReference type="PANTHER" id="PTHR43877">
    <property type="entry name" value="AMINOALKYLPHOSPHONATE N-ACETYLTRANSFERASE-RELATED-RELATED"/>
    <property type="match status" value="1"/>
</dbReference>
<evidence type="ECO:0000313" key="4">
    <source>
        <dbReference type="EMBL" id="MDC8829305.1"/>
    </source>
</evidence>
<feature type="domain" description="N-acetyltransferase" evidence="3">
    <location>
        <begin position="5"/>
        <end position="198"/>
    </location>
</feature>
<gene>
    <name evidence="4" type="ORF">OIK42_00895</name>
</gene>
<sequence>MPCSSIIRNAEKNDGSVAVDLLFSAGKYLLTEVFGMGHPDTAFDYLLSAWDKGGGQYGYQNHWVAETDGEITGLVSCWHNQLPEDFDRLTLASIVDHYGIDNALEIVMRSQRYLALLESPLFTELGIGHLAVSEKARRKGIGAALINFMEIKGQGMQKNALVLNCSVDNHGAIAFYKKLGFGVHRSNDQFVQMIKALQIGTGNAGER</sequence>
<dbReference type="InterPro" id="IPR000182">
    <property type="entry name" value="GNAT_dom"/>
</dbReference>
<evidence type="ECO:0000259" key="3">
    <source>
        <dbReference type="PROSITE" id="PS51186"/>
    </source>
</evidence>
<protein>
    <submittedName>
        <fullName evidence="4">GNAT family N-acetyltransferase</fullName>
    </submittedName>
</protein>
<keyword evidence="5" id="KW-1185">Reference proteome</keyword>